<keyword evidence="3" id="KW-1185">Reference proteome</keyword>
<accession>K9ZWP0</accession>
<dbReference type="KEGG" id="dpd:Deipe_0401"/>
<sequence length="210" mass="22804">MVFASLGAAFAQSASEVVAKVQATQKSLKDVSFKVSGTATLDAGAQKLDFDVQAIPSQNVARINFNAPDALADNVVVVDNKKVRNYLYLTNQITEQDAARSASAGGFDFDFSQLADATTLLTSRYDVKLLETQTQNGTKVYLLEGTSKNGATERQRLWITEQGWRPVRSQVLNGAGKVISDLNITNYKTNSGLTAARLRALPKDAEVIRR</sequence>
<gene>
    <name evidence="2" type="ordered locus">Deipe_0401</name>
</gene>
<evidence type="ECO:0000259" key="1">
    <source>
        <dbReference type="Pfam" id="PF17131"/>
    </source>
</evidence>
<dbReference type="InterPro" id="IPR052944">
    <property type="entry name" value="Sporulation_related"/>
</dbReference>
<name>K9ZWP0_DEIPD</name>
<dbReference type="AlphaFoldDB" id="K9ZWP0"/>
<dbReference type="InterPro" id="IPR029046">
    <property type="entry name" value="LolA/LolB/LppX"/>
</dbReference>
<dbReference type="PANTHER" id="PTHR37507">
    <property type="entry name" value="SPORULATION PROTEIN YDCC"/>
    <property type="match status" value="1"/>
</dbReference>
<dbReference type="HOGENOM" id="CLU_107503_0_0_0"/>
<dbReference type="SUPFAM" id="SSF89392">
    <property type="entry name" value="Prokaryotic lipoproteins and lipoprotein localization factors"/>
    <property type="match status" value="1"/>
</dbReference>
<dbReference type="Pfam" id="PF17131">
    <property type="entry name" value="LolA_like"/>
    <property type="match status" value="1"/>
</dbReference>
<dbReference type="PANTHER" id="PTHR37507:SF2">
    <property type="entry name" value="SPORULATION PROTEIN YDCC"/>
    <property type="match status" value="1"/>
</dbReference>
<evidence type="ECO:0000313" key="3">
    <source>
        <dbReference type="Proteomes" id="UP000010467"/>
    </source>
</evidence>
<dbReference type="STRING" id="937777.Deipe_0401"/>
<dbReference type="Gene3D" id="2.50.20.10">
    <property type="entry name" value="Lipoprotein localisation LolA/LolB/LppX"/>
    <property type="match status" value="1"/>
</dbReference>
<dbReference type="InterPro" id="IPR033399">
    <property type="entry name" value="TP_0789-like"/>
</dbReference>
<dbReference type="OrthoDB" id="63471at2"/>
<reference evidence="3" key="1">
    <citation type="submission" date="2012-03" db="EMBL/GenBank/DDBJ databases">
        <title>Complete sequence of chromosome of Deinococcus peraridilitoris DSM 19664.</title>
        <authorList>
            <person name="Lucas S."/>
            <person name="Copeland A."/>
            <person name="Lapidus A."/>
            <person name="Glavina del Rio T."/>
            <person name="Dalin E."/>
            <person name="Tice H."/>
            <person name="Bruce D."/>
            <person name="Goodwin L."/>
            <person name="Pitluck S."/>
            <person name="Peters L."/>
            <person name="Mikhailova N."/>
            <person name="Lu M."/>
            <person name="Kyrpides N."/>
            <person name="Mavromatis K."/>
            <person name="Ivanova N."/>
            <person name="Brettin T."/>
            <person name="Detter J.C."/>
            <person name="Han C."/>
            <person name="Larimer F."/>
            <person name="Land M."/>
            <person name="Hauser L."/>
            <person name="Markowitz V."/>
            <person name="Cheng J.-F."/>
            <person name="Hugenholtz P."/>
            <person name="Woyke T."/>
            <person name="Wu D."/>
            <person name="Pukall R."/>
            <person name="Steenblock K."/>
            <person name="Brambilla E."/>
            <person name="Klenk H.-P."/>
            <person name="Eisen J.A."/>
        </authorList>
    </citation>
    <scope>NUCLEOTIDE SEQUENCE [LARGE SCALE GENOMIC DNA]</scope>
    <source>
        <strain evidence="3">DSM 19664 / LMG 22246 / CIP 109416 / KR-200</strain>
    </source>
</reference>
<proteinExistence type="predicted"/>
<protein>
    <submittedName>
        <fullName evidence="2">Outer membrane lipoprotein-sorting protein</fullName>
    </submittedName>
</protein>
<dbReference type="EMBL" id="CP003382">
    <property type="protein sequence ID" value="AFZ66001.1"/>
    <property type="molecule type" value="Genomic_DNA"/>
</dbReference>
<evidence type="ECO:0000313" key="2">
    <source>
        <dbReference type="EMBL" id="AFZ66001.1"/>
    </source>
</evidence>
<organism evidence="2 3">
    <name type="scientific">Deinococcus peraridilitoris (strain DSM 19664 / LMG 22246 / CIP 109416 / KR-200)</name>
    <dbReference type="NCBI Taxonomy" id="937777"/>
    <lineage>
        <taxon>Bacteria</taxon>
        <taxon>Thermotogati</taxon>
        <taxon>Deinococcota</taxon>
        <taxon>Deinococci</taxon>
        <taxon>Deinococcales</taxon>
        <taxon>Deinococcaceae</taxon>
        <taxon>Deinococcus</taxon>
    </lineage>
</organism>
<feature type="domain" description="Uncharacterized protein TP-0789" evidence="1">
    <location>
        <begin position="65"/>
        <end position="193"/>
    </location>
</feature>
<dbReference type="eggNOG" id="COG2834">
    <property type="taxonomic scope" value="Bacteria"/>
</dbReference>
<dbReference type="CDD" id="cd16324">
    <property type="entry name" value="LolA_fold-like"/>
    <property type="match status" value="1"/>
</dbReference>
<keyword evidence="2" id="KW-0449">Lipoprotein</keyword>
<dbReference type="PATRIC" id="fig|937777.3.peg.411"/>
<dbReference type="Proteomes" id="UP000010467">
    <property type="component" value="Chromosome"/>
</dbReference>